<dbReference type="GO" id="GO:0006465">
    <property type="term" value="P:signal peptide processing"/>
    <property type="evidence" value="ECO:0007669"/>
    <property type="project" value="UniProtKB-UniRule"/>
</dbReference>
<organism evidence="8">
    <name type="scientific">Muribaculaceae bacterium Z82</name>
    <dbReference type="NCBI Taxonomy" id="2304548"/>
    <lineage>
        <taxon>Bacteria</taxon>
        <taxon>Pseudomonadati</taxon>
        <taxon>Bacteroidota</taxon>
        <taxon>Bacteroidia</taxon>
        <taxon>Bacteroidales</taxon>
        <taxon>Muribaculaceae</taxon>
    </lineage>
</organism>
<feature type="transmembrane region" description="Helical" evidence="7">
    <location>
        <begin position="161"/>
        <end position="181"/>
    </location>
</feature>
<evidence type="ECO:0000256" key="3">
    <source>
        <dbReference type="ARBA" id="ARBA00022989"/>
    </source>
</evidence>
<dbReference type="SUPFAM" id="SSF51306">
    <property type="entry name" value="LexA/Signal peptidase"/>
    <property type="match status" value="1"/>
</dbReference>
<feature type="region of interest" description="Disordered" evidence="6">
    <location>
        <begin position="1"/>
        <end position="21"/>
    </location>
</feature>
<gene>
    <name evidence="8" type="ORF">D1639_06080</name>
</gene>
<keyword evidence="2 7" id="KW-0812">Transmembrane</keyword>
<dbReference type="GO" id="GO:0004252">
    <property type="term" value="F:serine-type endopeptidase activity"/>
    <property type="evidence" value="ECO:0007669"/>
    <property type="project" value="UniProtKB-UniRule"/>
</dbReference>
<comment type="caution">
    <text evidence="8">The sequence shown here is derived from an EMBL/GenBank/DDBJ whole genome shotgun (WGS) entry which is preliminary data.</text>
</comment>
<dbReference type="EC" id="3.4.21.89" evidence="5"/>
<dbReference type="InterPro" id="IPR036286">
    <property type="entry name" value="LexA/Signal_pep-like_sf"/>
</dbReference>
<dbReference type="NCBIfam" id="TIGR02228">
    <property type="entry name" value="sigpep_I_arch"/>
    <property type="match status" value="1"/>
</dbReference>
<evidence type="ECO:0000256" key="2">
    <source>
        <dbReference type="ARBA" id="ARBA00022692"/>
    </source>
</evidence>
<dbReference type="GO" id="GO:0009003">
    <property type="term" value="F:signal peptidase activity"/>
    <property type="evidence" value="ECO:0007669"/>
    <property type="project" value="UniProtKB-EC"/>
</dbReference>
<keyword evidence="8" id="KW-0378">Hydrolase</keyword>
<dbReference type="GO" id="GO:0016020">
    <property type="term" value="C:membrane"/>
    <property type="evidence" value="ECO:0007669"/>
    <property type="project" value="UniProtKB-SubCell"/>
</dbReference>
<evidence type="ECO:0000256" key="4">
    <source>
        <dbReference type="ARBA" id="ARBA00023136"/>
    </source>
</evidence>
<feature type="compositionally biased region" description="Basic and acidic residues" evidence="6">
    <location>
        <begin position="1"/>
        <end position="20"/>
    </location>
</feature>
<proteinExistence type="predicted"/>
<comment type="subcellular location">
    <subcellularLocation>
        <location evidence="1">Membrane</location>
    </subcellularLocation>
</comment>
<reference evidence="8" key="1">
    <citation type="submission" date="2018-08" db="EMBL/GenBank/DDBJ databases">
        <title>Murine metabolic-syndrome-specific gut microbial biobank.</title>
        <authorList>
            <person name="Liu C."/>
        </authorList>
    </citation>
    <scope>NUCLEOTIDE SEQUENCE [LARGE SCALE GENOMIC DNA]</scope>
    <source>
        <strain evidence="8">Z82</strain>
    </source>
</reference>
<feature type="transmembrane region" description="Helical" evidence="7">
    <location>
        <begin position="30"/>
        <end position="50"/>
    </location>
</feature>
<dbReference type="EMBL" id="QWKH01000036">
    <property type="protein sequence ID" value="NBI34603.1"/>
    <property type="molecule type" value="Genomic_DNA"/>
</dbReference>
<dbReference type="AlphaFoldDB" id="A0A7C9NB40"/>
<evidence type="ECO:0000313" key="8">
    <source>
        <dbReference type="EMBL" id="NBI34603.1"/>
    </source>
</evidence>
<accession>A0A7C9NB40</accession>
<protein>
    <recommendedName>
        <fullName evidence="5">Signal peptidase I</fullName>
        <ecNumber evidence="5">3.4.21.89</ecNumber>
    </recommendedName>
</protein>
<sequence>MDETRAGRLPDDGPVRDCRGNGRGHPVGRIASFLLTGMLVVLAAIALLCWGPRLFGWTTFGVVSNSMAPSLWACDLAFVDQTVQPEAMGIGDVAVFHLADGKVCGHRIVEVDRQARTFTTKGDAVAIQDSAPVSFDRVIGQVKGSMAFAGAPLVAYQSHKWLCVGVLSAAVALLFALATALGPPRSAKRPSGEPGGRGWRLGSVRESGCERRV</sequence>
<evidence type="ECO:0000256" key="5">
    <source>
        <dbReference type="NCBIfam" id="TIGR02228"/>
    </source>
</evidence>
<evidence type="ECO:0000256" key="7">
    <source>
        <dbReference type="SAM" id="Phobius"/>
    </source>
</evidence>
<keyword evidence="3 7" id="KW-1133">Transmembrane helix</keyword>
<feature type="region of interest" description="Disordered" evidence="6">
    <location>
        <begin position="184"/>
        <end position="213"/>
    </location>
</feature>
<evidence type="ECO:0000256" key="1">
    <source>
        <dbReference type="ARBA" id="ARBA00004370"/>
    </source>
</evidence>
<name>A0A7C9NB40_9BACT</name>
<dbReference type="InterPro" id="IPR001733">
    <property type="entry name" value="Peptidase_S26B"/>
</dbReference>
<keyword evidence="4 7" id="KW-0472">Membrane</keyword>
<evidence type="ECO:0000256" key="6">
    <source>
        <dbReference type="SAM" id="MobiDB-lite"/>
    </source>
</evidence>